<comment type="caution">
    <text evidence="2">The sequence shown here is derived from an EMBL/GenBank/DDBJ whole genome shotgun (WGS) entry which is preliminary data.</text>
</comment>
<proteinExistence type="predicted"/>
<protein>
    <submittedName>
        <fullName evidence="2">General secretion pathway protein</fullName>
    </submittedName>
</protein>
<evidence type="ECO:0000313" key="3">
    <source>
        <dbReference type="Proteomes" id="UP001501671"/>
    </source>
</evidence>
<keyword evidence="1" id="KW-0472">Membrane</keyword>
<keyword evidence="3" id="KW-1185">Reference proteome</keyword>
<gene>
    <name evidence="2" type="ORF">GCM10023144_03480</name>
</gene>
<feature type="transmembrane region" description="Helical" evidence="1">
    <location>
        <begin position="183"/>
        <end position="205"/>
    </location>
</feature>
<evidence type="ECO:0000256" key="1">
    <source>
        <dbReference type="SAM" id="Phobius"/>
    </source>
</evidence>
<dbReference type="EMBL" id="BAABFO010000001">
    <property type="protein sequence ID" value="GAA4322993.1"/>
    <property type="molecule type" value="Genomic_DNA"/>
</dbReference>
<reference evidence="3" key="1">
    <citation type="journal article" date="2019" name="Int. J. Syst. Evol. Microbiol.">
        <title>The Global Catalogue of Microorganisms (GCM) 10K type strain sequencing project: providing services to taxonomists for standard genome sequencing and annotation.</title>
        <authorList>
            <consortium name="The Broad Institute Genomics Platform"/>
            <consortium name="The Broad Institute Genome Sequencing Center for Infectious Disease"/>
            <person name="Wu L."/>
            <person name="Ma J."/>
        </authorList>
    </citation>
    <scope>NUCLEOTIDE SEQUENCE [LARGE SCALE GENOMIC DNA]</scope>
    <source>
        <strain evidence="3">JCM 17666</strain>
    </source>
</reference>
<keyword evidence="1" id="KW-1133">Transmembrane helix</keyword>
<dbReference type="RefSeq" id="WP_345245683.1">
    <property type="nucleotide sequence ID" value="NZ_BAABFO010000001.1"/>
</dbReference>
<name>A0ABP8GFG3_9BURK</name>
<dbReference type="Proteomes" id="UP001501671">
    <property type="component" value="Unassembled WGS sequence"/>
</dbReference>
<sequence>MNAAALSAVQSRLAALRFRARRADYYEYLADVMEGTAGRKTLRDIFLDDARRYGARHPRGALSQRWAHRYQELGGDLFETLRGTLPRDDLLLIRVAQRGGAGALEQTLRDVAALTRIIEQARGNFVATVAVGLVALAVMGITLAAVPLFTVPRIRQAFAMVPPDWVGARAGRLFALADLLRDWGPPALLAAALVLYAVAWSLPALTGRLRQALDRCFVWRLYRDFQGIRFLASLATMVRKRGNVTTALRDALDVHADGAGPWLRWHVERMIARIDDGRVGADTFDTGIVDRETLWFLADLIAARGMDAALVRTRARIESRSLREAARKAAAVRWGLLLAAVGALLGLFFWHFAAIDEMCAAMINVYSSR</sequence>
<keyword evidence="1" id="KW-0812">Transmembrane</keyword>
<evidence type="ECO:0000313" key="2">
    <source>
        <dbReference type="EMBL" id="GAA4322993.1"/>
    </source>
</evidence>
<organism evidence="2 3">
    <name type="scientific">Pigmentiphaga soli</name>
    <dbReference type="NCBI Taxonomy" id="1007095"/>
    <lineage>
        <taxon>Bacteria</taxon>
        <taxon>Pseudomonadati</taxon>
        <taxon>Pseudomonadota</taxon>
        <taxon>Betaproteobacteria</taxon>
        <taxon>Burkholderiales</taxon>
        <taxon>Alcaligenaceae</taxon>
        <taxon>Pigmentiphaga</taxon>
    </lineage>
</organism>
<feature type="transmembrane region" description="Helical" evidence="1">
    <location>
        <begin position="330"/>
        <end position="353"/>
    </location>
</feature>
<feature type="transmembrane region" description="Helical" evidence="1">
    <location>
        <begin position="125"/>
        <end position="150"/>
    </location>
</feature>
<accession>A0ABP8GFG3</accession>